<accession>A0A9W8AIS0</accession>
<feature type="region of interest" description="Disordered" evidence="2">
    <location>
        <begin position="127"/>
        <end position="156"/>
    </location>
</feature>
<organism evidence="5 6">
    <name type="scientific">Tieghemiomyces parasiticus</name>
    <dbReference type="NCBI Taxonomy" id="78921"/>
    <lineage>
        <taxon>Eukaryota</taxon>
        <taxon>Fungi</taxon>
        <taxon>Fungi incertae sedis</taxon>
        <taxon>Zoopagomycota</taxon>
        <taxon>Kickxellomycotina</taxon>
        <taxon>Dimargaritomycetes</taxon>
        <taxon>Dimargaritales</taxon>
        <taxon>Dimargaritaceae</taxon>
        <taxon>Tieghemiomyces</taxon>
    </lineage>
</organism>
<evidence type="ECO:0000313" key="5">
    <source>
        <dbReference type="EMBL" id="KAJ1930225.1"/>
    </source>
</evidence>
<gene>
    <name evidence="5" type="ORF">IWQ60_000469</name>
</gene>
<evidence type="ECO:0000259" key="4">
    <source>
        <dbReference type="Pfam" id="PF10342"/>
    </source>
</evidence>
<dbReference type="AlphaFoldDB" id="A0A9W8AIS0"/>
<evidence type="ECO:0000256" key="1">
    <source>
        <dbReference type="ARBA" id="ARBA00022729"/>
    </source>
</evidence>
<dbReference type="OrthoDB" id="2260257at2759"/>
<feature type="compositionally biased region" description="Low complexity" evidence="2">
    <location>
        <begin position="140"/>
        <end position="156"/>
    </location>
</feature>
<feature type="region of interest" description="Disordered" evidence="2">
    <location>
        <begin position="168"/>
        <end position="222"/>
    </location>
</feature>
<dbReference type="Proteomes" id="UP001150569">
    <property type="component" value="Unassembled WGS sequence"/>
</dbReference>
<feature type="domain" description="Yeast cell wall synthesis Kre9/Knh1-like N-terminal" evidence="4">
    <location>
        <begin position="30"/>
        <end position="124"/>
    </location>
</feature>
<protein>
    <recommendedName>
        <fullName evidence="4">Yeast cell wall synthesis Kre9/Knh1-like N-terminal domain-containing protein</fullName>
    </recommendedName>
</protein>
<name>A0A9W8AIS0_9FUNG</name>
<comment type="caution">
    <text evidence="5">The sequence shown here is derived from an EMBL/GenBank/DDBJ whole genome shotgun (WGS) entry which is preliminary data.</text>
</comment>
<reference evidence="5" key="1">
    <citation type="submission" date="2022-07" db="EMBL/GenBank/DDBJ databases">
        <title>Phylogenomic reconstructions and comparative analyses of Kickxellomycotina fungi.</title>
        <authorList>
            <person name="Reynolds N.K."/>
            <person name="Stajich J.E."/>
            <person name="Barry K."/>
            <person name="Grigoriev I.V."/>
            <person name="Crous P."/>
            <person name="Smith M.E."/>
        </authorList>
    </citation>
    <scope>NUCLEOTIDE SEQUENCE</scope>
    <source>
        <strain evidence="5">RSA 861</strain>
    </source>
</reference>
<sequence length="243" mass="23891">MVSIKSTLSTAALLVAAALPVRAVYRINNPVAGTVWQAGQTVTIGWYDDNSPAVAAGTPVTLYLYSNSGNNSNNMENLQTISTVAGSAQSTTFTVPSTLVNGAGYSVAIGYSGIEPQYSHFFSVAGGRAEGSPSDSAQDTTTNAAPSASATATLTSTDATSVATATSVTTVTSSASRSSASSTSSRSASSTRSASSASSSSSKAAATSTASEDDVESGAASSSHAALGLGAIAAVAFSLVARA</sequence>
<dbReference type="Pfam" id="PF10342">
    <property type="entry name" value="Kre9_KNH"/>
    <property type="match status" value="1"/>
</dbReference>
<keyword evidence="6" id="KW-1185">Reference proteome</keyword>
<evidence type="ECO:0000256" key="2">
    <source>
        <dbReference type="SAM" id="MobiDB-lite"/>
    </source>
</evidence>
<dbReference type="InterPro" id="IPR018466">
    <property type="entry name" value="Kre9/Knh1-like_N"/>
</dbReference>
<keyword evidence="1 3" id="KW-0732">Signal</keyword>
<dbReference type="EMBL" id="JANBPT010000012">
    <property type="protein sequence ID" value="KAJ1930225.1"/>
    <property type="molecule type" value="Genomic_DNA"/>
</dbReference>
<dbReference type="PANTHER" id="PTHR40633">
    <property type="entry name" value="MATRIX PROTEIN, PUTATIVE (AFU_ORTHOLOGUE AFUA_8G05410)-RELATED"/>
    <property type="match status" value="1"/>
</dbReference>
<feature type="signal peptide" evidence="3">
    <location>
        <begin position="1"/>
        <end position="23"/>
    </location>
</feature>
<evidence type="ECO:0000313" key="6">
    <source>
        <dbReference type="Proteomes" id="UP001150569"/>
    </source>
</evidence>
<dbReference type="InterPro" id="IPR052982">
    <property type="entry name" value="SRP1/TIP1-like"/>
</dbReference>
<evidence type="ECO:0000256" key="3">
    <source>
        <dbReference type="SAM" id="SignalP"/>
    </source>
</evidence>
<dbReference type="PANTHER" id="PTHR40633:SF1">
    <property type="entry name" value="GPI ANCHORED SERINE-THREONINE RICH PROTEIN (AFU_ORTHOLOGUE AFUA_1G03630)"/>
    <property type="match status" value="1"/>
</dbReference>
<proteinExistence type="predicted"/>
<feature type="chain" id="PRO_5040886702" description="Yeast cell wall synthesis Kre9/Knh1-like N-terminal domain-containing protein" evidence="3">
    <location>
        <begin position="24"/>
        <end position="243"/>
    </location>
</feature>
<feature type="compositionally biased region" description="Low complexity" evidence="2">
    <location>
        <begin position="168"/>
        <end position="210"/>
    </location>
</feature>